<accession>A0A378I7B6</accession>
<dbReference type="Proteomes" id="UP000255066">
    <property type="component" value="Unassembled WGS sequence"/>
</dbReference>
<sequence>MKIRVIINEKGVFNSKHVLLTAWADSTADCPLDDKKRAIAKIELNFFVYITEHSEGDPWRLKAVSYLKNNKFHNVEEKSDKNSVVLHSEVSFKQFYEDLKNSEYIDGRNFDMNKNNCVSAVLFALDKANISVTEQAASCRYLLACFWGYTNRMTPRILIKVLKEHEAVVSDNRPKPAVPRFFTESRAVEAQPNPPGLMP</sequence>
<evidence type="ECO:0000313" key="1">
    <source>
        <dbReference type="EMBL" id="KTC68362.1"/>
    </source>
</evidence>
<evidence type="ECO:0000313" key="4">
    <source>
        <dbReference type="Proteomes" id="UP000255066"/>
    </source>
</evidence>
<dbReference type="EMBL" id="UGNW01000001">
    <property type="protein sequence ID" value="STX30923.1"/>
    <property type="molecule type" value="Genomic_DNA"/>
</dbReference>
<name>A0A378I7B6_9GAMM</name>
<gene>
    <name evidence="1" type="ORF">Lbir_2964</name>
    <name evidence="2" type="ORF">NCTC12437_00690</name>
</gene>
<dbReference type="RefSeq" id="WP_058524930.1">
    <property type="nucleotide sequence ID" value="NZ_CAAAHV010000010.1"/>
</dbReference>
<dbReference type="STRING" id="28083.Lbir_2964"/>
<dbReference type="AlphaFoldDB" id="A0A378I7B6"/>
<proteinExistence type="predicted"/>
<reference evidence="2 4" key="2">
    <citation type="submission" date="2018-06" db="EMBL/GenBank/DDBJ databases">
        <authorList>
            <consortium name="Pathogen Informatics"/>
            <person name="Doyle S."/>
        </authorList>
    </citation>
    <scope>NUCLEOTIDE SEQUENCE [LARGE SCALE GENOMIC DNA]</scope>
    <source>
        <strain evidence="2 4">NCTC12437</strain>
    </source>
</reference>
<keyword evidence="3" id="KW-1185">Reference proteome</keyword>
<protein>
    <submittedName>
        <fullName evidence="2">Uncharacterized protein</fullName>
    </submittedName>
</protein>
<dbReference type="EMBL" id="LNXT01000048">
    <property type="protein sequence ID" value="KTC68362.1"/>
    <property type="molecule type" value="Genomic_DNA"/>
</dbReference>
<evidence type="ECO:0000313" key="2">
    <source>
        <dbReference type="EMBL" id="STX30923.1"/>
    </source>
</evidence>
<dbReference type="Proteomes" id="UP000054735">
    <property type="component" value="Unassembled WGS sequence"/>
</dbReference>
<organism evidence="2 4">
    <name type="scientific">Legionella birminghamensis</name>
    <dbReference type="NCBI Taxonomy" id="28083"/>
    <lineage>
        <taxon>Bacteria</taxon>
        <taxon>Pseudomonadati</taxon>
        <taxon>Pseudomonadota</taxon>
        <taxon>Gammaproteobacteria</taxon>
        <taxon>Legionellales</taxon>
        <taxon>Legionellaceae</taxon>
        <taxon>Legionella</taxon>
    </lineage>
</organism>
<reference evidence="1 3" key="1">
    <citation type="submission" date="2015-11" db="EMBL/GenBank/DDBJ databases">
        <title>Genomic analysis of 38 Legionella species identifies large and diverse effector repertoires.</title>
        <authorList>
            <person name="Burstein D."/>
            <person name="Amaro F."/>
            <person name="Zusman T."/>
            <person name="Lifshitz Z."/>
            <person name="Cohen O."/>
            <person name="Gilbert J.A."/>
            <person name="Pupko T."/>
            <person name="Shuman H.A."/>
            <person name="Segal G."/>
        </authorList>
    </citation>
    <scope>NUCLEOTIDE SEQUENCE [LARGE SCALE GENOMIC DNA]</scope>
    <source>
        <strain evidence="1 3">CDC#1407-AL-14</strain>
    </source>
</reference>
<evidence type="ECO:0000313" key="3">
    <source>
        <dbReference type="Proteomes" id="UP000054735"/>
    </source>
</evidence>